<protein>
    <submittedName>
        <fullName evidence="3">Uncharacterized protein</fullName>
    </submittedName>
</protein>
<feature type="compositionally biased region" description="Polar residues" evidence="1">
    <location>
        <begin position="26"/>
        <end position="36"/>
    </location>
</feature>
<dbReference type="WBParaSite" id="PSAMB.scaffold6631size9086.g28832.t1">
    <property type="protein sequence ID" value="PSAMB.scaffold6631size9086.g28832.t1"/>
    <property type="gene ID" value="PSAMB.scaffold6631size9086.g28832"/>
</dbReference>
<evidence type="ECO:0000256" key="1">
    <source>
        <dbReference type="SAM" id="MobiDB-lite"/>
    </source>
</evidence>
<sequence>MFLRWPFTTTTMKSPGAATKNDRATGLNSRGQSQANAGRWRKLLLQEQRRRLGQQSEMAVGALSSVDYVNLIVGARLPPGPLPQHHWLSQSASSTAVSGGAGASMYNLAVDSGPSTSSTAMSTTTVTTAVFISAAYPPAADSTGLPAGSYYPCLLAAACCAYLSLHFPPPTAQSDPHWIIYPRSPLGPFRAS</sequence>
<feature type="region of interest" description="Disordered" evidence="1">
    <location>
        <begin position="12"/>
        <end position="39"/>
    </location>
</feature>
<dbReference type="Proteomes" id="UP000887566">
    <property type="component" value="Unplaced"/>
</dbReference>
<reference evidence="3" key="1">
    <citation type="submission" date="2022-11" db="UniProtKB">
        <authorList>
            <consortium name="WormBaseParasite"/>
        </authorList>
    </citation>
    <scope>IDENTIFICATION</scope>
</reference>
<organism evidence="2 3">
    <name type="scientific">Plectus sambesii</name>
    <dbReference type="NCBI Taxonomy" id="2011161"/>
    <lineage>
        <taxon>Eukaryota</taxon>
        <taxon>Metazoa</taxon>
        <taxon>Ecdysozoa</taxon>
        <taxon>Nematoda</taxon>
        <taxon>Chromadorea</taxon>
        <taxon>Plectida</taxon>
        <taxon>Plectina</taxon>
        <taxon>Plectoidea</taxon>
        <taxon>Plectidae</taxon>
        <taxon>Plectus</taxon>
    </lineage>
</organism>
<name>A0A914X4E3_9BILA</name>
<proteinExistence type="predicted"/>
<evidence type="ECO:0000313" key="2">
    <source>
        <dbReference type="Proteomes" id="UP000887566"/>
    </source>
</evidence>
<accession>A0A914X4E3</accession>
<evidence type="ECO:0000313" key="3">
    <source>
        <dbReference type="WBParaSite" id="PSAMB.scaffold6631size9086.g28832.t1"/>
    </source>
</evidence>
<dbReference type="AlphaFoldDB" id="A0A914X4E3"/>
<keyword evidence="2" id="KW-1185">Reference proteome</keyword>